<dbReference type="InterPro" id="IPR036206">
    <property type="entry name" value="ThiamineP_synth_sf"/>
</dbReference>
<dbReference type="EMBL" id="JAUKUD010000007">
    <property type="protein sequence ID" value="KAK0738351.1"/>
    <property type="molecule type" value="Genomic_DNA"/>
</dbReference>
<comment type="pathway">
    <text evidence="5">Cofactor biosynthesis; thiamine diphosphate biosynthesis; thiamine phosphate from 4-amino-2-methyl-5-diphosphomethylpyrimidine and 4-methyl-5-(2-phosphoethyl)-thiazole: step 1/1.</text>
</comment>
<evidence type="ECO:0000256" key="9">
    <source>
        <dbReference type="ARBA" id="ARBA00022777"/>
    </source>
</evidence>
<dbReference type="GO" id="GO:0005737">
    <property type="term" value="C:cytoplasm"/>
    <property type="evidence" value="ECO:0007669"/>
    <property type="project" value="TreeGrafter"/>
</dbReference>
<dbReference type="PANTHER" id="PTHR20857:SF23">
    <property type="entry name" value="THIAMINE BIOSYNTHETIC BIFUNCTIONAL ENZYME"/>
    <property type="match status" value="1"/>
</dbReference>
<dbReference type="GO" id="GO:0004417">
    <property type="term" value="F:hydroxyethylthiazole kinase activity"/>
    <property type="evidence" value="ECO:0007669"/>
    <property type="project" value="UniProtKB-EC"/>
</dbReference>
<dbReference type="HAMAP" id="MF_00228">
    <property type="entry name" value="Thz_kinase"/>
    <property type="match status" value="1"/>
</dbReference>
<dbReference type="Gene3D" id="3.40.1190.20">
    <property type="match status" value="1"/>
</dbReference>
<evidence type="ECO:0000256" key="4">
    <source>
        <dbReference type="ARBA" id="ARBA00004868"/>
    </source>
</evidence>
<keyword evidence="6" id="KW-0808">Transferase</keyword>
<evidence type="ECO:0000256" key="13">
    <source>
        <dbReference type="ARBA" id="ARBA00047334"/>
    </source>
</evidence>
<comment type="catalytic activity">
    <reaction evidence="1">
        <text>5-(2-hydroxyethyl)-4-methylthiazole + ATP = 4-methyl-5-(2-phosphooxyethyl)-thiazole + ADP + H(+)</text>
        <dbReference type="Rhea" id="RHEA:24212"/>
        <dbReference type="ChEBI" id="CHEBI:15378"/>
        <dbReference type="ChEBI" id="CHEBI:17957"/>
        <dbReference type="ChEBI" id="CHEBI:30616"/>
        <dbReference type="ChEBI" id="CHEBI:58296"/>
        <dbReference type="ChEBI" id="CHEBI:456216"/>
        <dbReference type="EC" id="2.7.1.50"/>
    </reaction>
</comment>
<dbReference type="GO" id="GO:0005524">
    <property type="term" value="F:ATP binding"/>
    <property type="evidence" value="ECO:0007669"/>
    <property type="project" value="UniProtKB-KW"/>
</dbReference>
<keyword evidence="8" id="KW-0547">Nucleotide-binding</keyword>
<dbReference type="PANTHER" id="PTHR20857">
    <property type="entry name" value="THIAMINE-PHOSPHATE PYROPHOSPHORYLASE"/>
    <property type="match status" value="1"/>
</dbReference>
<dbReference type="SUPFAM" id="SSF51391">
    <property type="entry name" value="Thiamin phosphate synthase"/>
    <property type="match status" value="1"/>
</dbReference>
<keyword evidence="20" id="KW-1185">Reference proteome</keyword>
<dbReference type="Gene3D" id="3.20.20.70">
    <property type="entry name" value="Aldolase class I"/>
    <property type="match status" value="1"/>
</dbReference>
<keyword evidence="10" id="KW-0067">ATP-binding</keyword>
<comment type="cofactor">
    <cofactor evidence="2">
        <name>Mg(2+)</name>
        <dbReference type="ChEBI" id="CHEBI:18420"/>
    </cofactor>
</comment>
<feature type="domain" description="Thiamine phosphate synthase/TenI" evidence="18">
    <location>
        <begin position="10"/>
        <end position="204"/>
    </location>
</feature>
<evidence type="ECO:0000256" key="16">
    <source>
        <dbReference type="ARBA" id="ARBA00061146"/>
    </source>
</evidence>
<evidence type="ECO:0000256" key="17">
    <source>
        <dbReference type="ARBA" id="ARBA00061283"/>
    </source>
</evidence>
<evidence type="ECO:0000313" key="20">
    <source>
        <dbReference type="Proteomes" id="UP001172155"/>
    </source>
</evidence>
<name>A0AA40EHJ9_9PEZI</name>
<keyword evidence="12" id="KW-0784">Thiamine biosynthesis</keyword>
<accession>A0AA40EHJ9</accession>
<dbReference type="Pfam" id="PF02110">
    <property type="entry name" value="HK"/>
    <property type="match status" value="1"/>
</dbReference>
<dbReference type="CDD" id="cd00564">
    <property type="entry name" value="TMP_TenI"/>
    <property type="match status" value="1"/>
</dbReference>
<dbReference type="Proteomes" id="UP001172155">
    <property type="component" value="Unassembled WGS sequence"/>
</dbReference>
<evidence type="ECO:0000259" key="18">
    <source>
        <dbReference type="Pfam" id="PF02581"/>
    </source>
</evidence>
<dbReference type="InterPro" id="IPR034291">
    <property type="entry name" value="TMP_synthase"/>
</dbReference>
<evidence type="ECO:0000256" key="5">
    <source>
        <dbReference type="ARBA" id="ARBA00005165"/>
    </source>
</evidence>
<dbReference type="GO" id="GO:0009228">
    <property type="term" value="P:thiamine biosynthetic process"/>
    <property type="evidence" value="ECO:0007669"/>
    <property type="project" value="UniProtKB-KW"/>
</dbReference>
<dbReference type="InterPro" id="IPR029056">
    <property type="entry name" value="Ribokinase-like"/>
</dbReference>
<comment type="catalytic activity">
    <reaction evidence="13">
        <text>4-methyl-5-(2-phosphooxyethyl)-thiazole + 4-amino-2-methyl-5-(diphosphooxymethyl)pyrimidine + H(+) = thiamine phosphate + diphosphate</text>
        <dbReference type="Rhea" id="RHEA:22328"/>
        <dbReference type="ChEBI" id="CHEBI:15378"/>
        <dbReference type="ChEBI" id="CHEBI:33019"/>
        <dbReference type="ChEBI" id="CHEBI:37575"/>
        <dbReference type="ChEBI" id="CHEBI:57841"/>
        <dbReference type="ChEBI" id="CHEBI:58296"/>
        <dbReference type="EC" id="2.5.1.3"/>
    </reaction>
</comment>
<dbReference type="InterPro" id="IPR022998">
    <property type="entry name" value="ThiamineP_synth_TenI"/>
</dbReference>
<dbReference type="NCBIfam" id="NF006830">
    <property type="entry name" value="PRK09355.1"/>
    <property type="match status" value="1"/>
</dbReference>
<dbReference type="InterPro" id="IPR000417">
    <property type="entry name" value="Hyethyz_kinase"/>
</dbReference>
<keyword evidence="9 19" id="KW-0418">Kinase</keyword>
<evidence type="ECO:0000256" key="3">
    <source>
        <dbReference type="ARBA" id="ARBA00003814"/>
    </source>
</evidence>
<dbReference type="InterPro" id="IPR013785">
    <property type="entry name" value="Aldolase_TIM"/>
</dbReference>
<comment type="similarity">
    <text evidence="17">In the N-terminal section; belongs to the thiamine-phosphate synthase family.</text>
</comment>
<evidence type="ECO:0000256" key="6">
    <source>
        <dbReference type="ARBA" id="ARBA00022679"/>
    </source>
</evidence>
<evidence type="ECO:0000256" key="7">
    <source>
        <dbReference type="ARBA" id="ARBA00022723"/>
    </source>
</evidence>
<dbReference type="GO" id="GO:0004789">
    <property type="term" value="F:thiamine-phosphate diphosphorylase activity"/>
    <property type="evidence" value="ECO:0007669"/>
    <property type="project" value="UniProtKB-EC"/>
</dbReference>
<keyword evidence="11" id="KW-0460">Magnesium</keyword>
<evidence type="ECO:0000256" key="10">
    <source>
        <dbReference type="ARBA" id="ARBA00022840"/>
    </source>
</evidence>
<dbReference type="FunFam" id="3.20.20.70:FF:000104">
    <property type="entry name" value="Thiamine biosynthetic bifunctional enzyme"/>
    <property type="match status" value="1"/>
</dbReference>
<protein>
    <submittedName>
        <fullName evidence="19">Hydroxyethylthiazole kinase family-domain-containing protein</fullName>
    </submittedName>
</protein>
<evidence type="ECO:0000256" key="15">
    <source>
        <dbReference type="ARBA" id="ARBA00047883"/>
    </source>
</evidence>
<evidence type="ECO:0000256" key="11">
    <source>
        <dbReference type="ARBA" id="ARBA00022842"/>
    </source>
</evidence>
<dbReference type="GO" id="GO:0000287">
    <property type="term" value="F:magnesium ion binding"/>
    <property type="evidence" value="ECO:0007669"/>
    <property type="project" value="InterPro"/>
</dbReference>
<evidence type="ECO:0000256" key="1">
    <source>
        <dbReference type="ARBA" id="ARBA00001771"/>
    </source>
</evidence>
<sequence length="536" mass="57100">MVKPEIDYTLYLVTDSTPAILGDRDLVDIVDLACAGGVTIVQLRDKTSSTAELIVIAERLLGVTTAHGVPLLINDRIDVALAVRCEGVHVGQDDMDLATARRLLGPDAIIGITASTEEEALRACEGGADYLGIGTIYATPTKTNTKEIIGPLGARKILEAVKDAGYLIPTVCIGGINHGNIQRVLTESEMILPRVHGAAVVSAIVADADPELAARRLKDLIHNIPMRQIVTPPESWENRSLSLEIWEVVRSIHIKKPVSHNMTNLVVQNFAANVALCMGASPIMANYGEEAADLAKLGGALVINMGTVTPDGLANYVQAIQAYNHEDRPVVFDPVGAGATSVRRNAVRHILSAGRLAVIKGNEAEILTVWGSSDENPEQQRGVDSSSTLIPTQKAVLVRRLAKREKCIVVLTGATDFVSDGEAVFEIRNGHKYLGEVTGTGCCLGTAISAGVAVVPGIRGVVAAMVYYEVAAERAAKREGVRGPGTFVPAFLDELSELRATVARGDSSWVVEGAKVFKYQAEGQPEVVNRATEINF</sequence>
<evidence type="ECO:0000256" key="2">
    <source>
        <dbReference type="ARBA" id="ARBA00001946"/>
    </source>
</evidence>
<comment type="pathway">
    <text evidence="4">Cofactor biosynthesis; thiamine diphosphate biosynthesis; 4-methyl-5-(2-phosphoethyl)-thiazole from 5-(2-hydroxyethyl)-4-methylthiazole: step 1/1.</text>
</comment>
<keyword evidence="7" id="KW-0479">Metal-binding</keyword>
<evidence type="ECO:0000256" key="12">
    <source>
        <dbReference type="ARBA" id="ARBA00022977"/>
    </source>
</evidence>
<proteinExistence type="inferred from homology"/>
<dbReference type="SUPFAM" id="SSF53613">
    <property type="entry name" value="Ribokinase-like"/>
    <property type="match status" value="1"/>
</dbReference>
<gene>
    <name evidence="19" type="ORF">B0T18DRAFT_433172</name>
</gene>
<dbReference type="AlphaFoldDB" id="A0AA40EHJ9"/>
<dbReference type="PRINTS" id="PR01099">
    <property type="entry name" value="HYETHTZKNASE"/>
</dbReference>
<comment type="caution">
    <text evidence="19">The sequence shown here is derived from an EMBL/GenBank/DDBJ whole genome shotgun (WGS) entry which is preliminary data.</text>
</comment>
<dbReference type="Pfam" id="PF02581">
    <property type="entry name" value="TMP-TENI"/>
    <property type="match status" value="1"/>
</dbReference>
<dbReference type="NCBIfam" id="TIGR00693">
    <property type="entry name" value="thiE"/>
    <property type="match status" value="1"/>
</dbReference>
<dbReference type="HAMAP" id="MF_00097">
    <property type="entry name" value="TMP_synthase"/>
    <property type="match status" value="1"/>
</dbReference>
<comment type="function">
    <text evidence="3">Condenses 4-methyl-5-(beta-hydroxyethyl)thiazole monophosphate (THZ-P) and 2-methyl-4-amino-5-hydroxymethyl pyrimidine pyrophosphate (HMP-PP) to form thiamine monophosphate (TMP).</text>
</comment>
<evidence type="ECO:0000256" key="8">
    <source>
        <dbReference type="ARBA" id="ARBA00022741"/>
    </source>
</evidence>
<comment type="similarity">
    <text evidence="16">In the C-terminal section; belongs to the Thz kinase family.</text>
</comment>
<reference evidence="19" key="1">
    <citation type="submission" date="2023-06" db="EMBL/GenBank/DDBJ databases">
        <title>Genome-scale phylogeny and comparative genomics of the fungal order Sordariales.</title>
        <authorList>
            <consortium name="Lawrence Berkeley National Laboratory"/>
            <person name="Hensen N."/>
            <person name="Bonometti L."/>
            <person name="Westerberg I."/>
            <person name="Brannstrom I.O."/>
            <person name="Guillou S."/>
            <person name="Cros-Aarteil S."/>
            <person name="Calhoun S."/>
            <person name="Haridas S."/>
            <person name="Kuo A."/>
            <person name="Mondo S."/>
            <person name="Pangilinan J."/>
            <person name="Riley R."/>
            <person name="LaButti K."/>
            <person name="Andreopoulos B."/>
            <person name="Lipzen A."/>
            <person name="Chen C."/>
            <person name="Yanf M."/>
            <person name="Daum C."/>
            <person name="Ng V."/>
            <person name="Clum A."/>
            <person name="Steindorff A."/>
            <person name="Ohm R."/>
            <person name="Martin F."/>
            <person name="Silar P."/>
            <person name="Natvig D."/>
            <person name="Lalanne C."/>
            <person name="Gautier V."/>
            <person name="Ament-velasquez S.L."/>
            <person name="Kruys A."/>
            <person name="Hutchinson M.I."/>
            <person name="Powell A.J."/>
            <person name="Barry K."/>
            <person name="Miller A.N."/>
            <person name="Grigoriev I.V."/>
            <person name="Debuchy R."/>
            <person name="Gladieux P."/>
            <person name="Thoren M.H."/>
            <person name="Johannesson H."/>
        </authorList>
    </citation>
    <scope>NUCLEOTIDE SEQUENCE</scope>
    <source>
        <strain evidence="19">SMH3187-1</strain>
    </source>
</reference>
<evidence type="ECO:0000313" key="19">
    <source>
        <dbReference type="EMBL" id="KAK0738351.1"/>
    </source>
</evidence>
<organism evidence="19 20">
    <name type="scientific">Schizothecium vesticola</name>
    <dbReference type="NCBI Taxonomy" id="314040"/>
    <lineage>
        <taxon>Eukaryota</taxon>
        <taxon>Fungi</taxon>
        <taxon>Dikarya</taxon>
        <taxon>Ascomycota</taxon>
        <taxon>Pezizomycotina</taxon>
        <taxon>Sordariomycetes</taxon>
        <taxon>Sordariomycetidae</taxon>
        <taxon>Sordariales</taxon>
        <taxon>Schizotheciaceae</taxon>
        <taxon>Schizothecium</taxon>
    </lineage>
</organism>
<comment type="catalytic activity">
    <reaction evidence="14">
        <text>2-(2-carboxy-4-methylthiazol-5-yl)ethyl phosphate + 4-amino-2-methyl-5-(diphosphooxymethyl)pyrimidine + 2 H(+) = thiamine phosphate + CO2 + diphosphate</text>
        <dbReference type="Rhea" id="RHEA:47848"/>
        <dbReference type="ChEBI" id="CHEBI:15378"/>
        <dbReference type="ChEBI" id="CHEBI:16526"/>
        <dbReference type="ChEBI" id="CHEBI:33019"/>
        <dbReference type="ChEBI" id="CHEBI:37575"/>
        <dbReference type="ChEBI" id="CHEBI:57841"/>
        <dbReference type="ChEBI" id="CHEBI:62890"/>
        <dbReference type="EC" id="2.5.1.3"/>
    </reaction>
</comment>
<evidence type="ECO:0000256" key="14">
    <source>
        <dbReference type="ARBA" id="ARBA00047851"/>
    </source>
</evidence>
<dbReference type="CDD" id="cd01170">
    <property type="entry name" value="THZ_kinase"/>
    <property type="match status" value="1"/>
</dbReference>
<comment type="catalytic activity">
    <reaction evidence="15">
        <text>2-[(2R,5Z)-2-carboxy-4-methylthiazol-5(2H)-ylidene]ethyl phosphate + 4-amino-2-methyl-5-(diphosphooxymethyl)pyrimidine + 2 H(+) = thiamine phosphate + CO2 + diphosphate</text>
        <dbReference type="Rhea" id="RHEA:47844"/>
        <dbReference type="ChEBI" id="CHEBI:15378"/>
        <dbReference type="ChEBI" id="CHEBI:16526"/>
        <dbReference type="ChEBI" id="CHEBI:33019"/>
        <dbReference type="ChEBI" id="CHEBI:37575"/>
        <dbReference type="ChEBI" id="CHEBI:57841"/>
        <dbReference type="ChEBI" id="CHEBI:62899"/>
        <dbReference type="EC" id="2.5.1.3"/>
    </reaction>
</comment>